<feature type="compositionally biased region" description="Basic and acidic residues" evidence="1">
    <location>
        <begin position="1"/>
        <end position="17"/>
    </location>
</feature>
<keyword evidence="2" id="KW-0472">Membrane</keyword>
<accession>A0A4Q5N1Q9</accession>
<keyword evidence="2" id="KW-0812">Transmembrane</keyword>
<dbReference type="PANTHER" id="PTHR35788:SF1">
    <property type="entry name" value="EXPORTED PROTEIN"/>
    <property type="match status" value="1"/>
</dbReference>
<dbReference type="InterPro" id="IPR007391">
    <property type="entry name" value="Vancomycin_resist_VanW"/>
</dbReference>
<feature type="transmembrane region" description="Helical" evidence="2">
    <location>
        <begin position="88"/>
        <end position="110"/>
    </location>
</feature>
<evidence type="ECO:0000256" key="2">
    <source>
        <dbReference type="SAM" id="Phobius"/>
    </source>
</evidence>
<dbReference type="Pfam" id="PF04294">
    <property type="entry name" value="VanW"/>
    <property type="match status" value="1"/>
</dbReference>
<protein>
    <submittedName>
        <fullName evidence="3">Vanomycin resistance protein VanB</fullName>
    </submittedName>
</protein>
<keyword evidence="2" id="KW-1133">Transmembrane helix</keyword>
<dbReference type="Proteomes" id="UP000293764">
    <property type="component" value="Unassembled WGS sequence"/>
</dbReference>
<feature type="region of interest" description="Disordered" evidence="1">
    <location>
        <begin position="1"/>
        <end position="75"/>
    </location>
</feature>
<gene>
    <name evidence="3" type="ORF">EUA98_05275</name>
</gene>
<evidence type="ECO:0000256" key="1">
    <source>
        <dbReference type="SAM" id="MobiDB-lite"/>
    </source>
</evidence>
<name>A0A4Q5N1Q9_9MICO</name>
<evidence type="ECO:0000313" key="3">
    <source>
        <dbReference type="EMBL" id="RYV51986.1"/>
    </source>
</evidence>
<evidence type="ECO:0000313" key="4">
    <source>
        <dbReference type="Proteomes" id="UP000293764"/>
    </source>
</evidence>
<reference evidence="3 4" key="1">
    <citation type="submission" date="2019-01" db="EMBL/GenBank/DDBJ databases">
        <title>Novel species of Cellulomonas.</title>
        <authorList>
            <person name="Liu Q."/>
            <person name="Xin Y.-H."/>
        </authorList>
    </citation>
    <scope>NUCLEOTIDE SEQUENCE [LARGE SCALE GENOMIC DNA]</scope>
    <source>
        <strain evidence="3 4">HLT2-17</strain>
    </source>
</reference>
<dbReference type="EMBL" id="SDWW01000009">
    <property type="protein sequence ID" value="RYV51986.1"/>
    <property type="molecule type" value="Genomic_DNA"/>
</dbReference>
<proteinExistence type="predicted"/>
<sequence>MVKKSGSDGDVRQHAADDAAAPEGAAVPPERAAVPTERAAVPGGSPAMRFDPVTRPAEASGDVPSDPTAASPLAIFDEDEQRRRWPRVVLTTLAVVVVLGGTYVGASWALADRVPRGTTVAGVEIGGLDSATAVTTLEDGLADVVGEPIPLVAGEVSTSLAPADAGLVLDADATVRGLTGFDLQPGRLWQHAFGNGEAQPVTLVNDALLADAVDLVAAALVTAPVDAQVVFADSEARATEAVDGAEVDPSAAAELLRSTWLTAARPLELPVRVVGPDISQEEADLALSTLAQPLARAPIAVAVAGQTVELPAAVVTAAASFVAEDSDLTLTLDGPLLVEEIVKRTTGLFTPSADASFAFENGVPVIVPGIPGTTLDPQVLADAVAAAGVSNDRTARVELVASDPAQSTEKLQALGIIELVSEFSTPLTNEPLRTENLRTGATKVNGTLVRPGDTFSLTETLGPITAAAGFNEAWVIVNGEHVKGTGGGLSQMSTTTFNAAYLAGFEDVEHTPHSEWFTRYPEGREATLYSGSIDMKFKNTTPYGALLQSWVADGRLHVAVWGTKYWTVESSTSGRSGVVSPSTVHSASPTCLPMSAGNPGFSVTVTRQLLLNGELTETTKRTTRYKPQNAVVCDPPTG</sequence>
<dbReference type="OrthoDB" id="9813301at2"/>
<organism evidence="3 4">
    <name type="scientific">Pengzhenrongella frigida</name>
    <dbReference type="NCBI Taxonomy" id="1259133"/>
    <lineage>
        <taxon>Bacteria</taxon>
        <taxon>Bacillati</taxon>
        <taxon>Actinomycetota</taxon>
        <taxon>Actinomycetes</taxon>
        <taxon>Micrococcales</taxon>
        <taxon>Pengzhenrongella</taxon>
    </lineage>
</organism>
<dbReference type="PANTHER" id="PTHR35788">
    <property type="entry name" value="EXPORTED PROTEIN-RELATED"/>
    <property type="match status" value="1"/>
</dbReference>
<dbReference type="InterPro" id="IPR052913">
    <property type="entry name" value="Glycopeptide_resist_protein"/>
</dbReference>
<dbReference type="AlphaFoldDB" id="A0A4Q5N1Q9"/>
<feature type="compositionally biased region" description="Low complexity" evidence="1">
    <location>
        <begin position="18"/>
        <end position="35"/>
    </location>
</feature>
<keyword evidence="4" id="KW-1185">Reference proteome</keyword>
<dbReference type="RefSeq" id="WP_130101631.1">
    <property type="nucleotide sequence ID" value="NZ_SDWW01000009.1"/>
</dbReference>
<comment type="caution">
    <text evidence="3">The sequence shown here is derived from an EMBL/GenBank/DDBJ whole genome shotgun (WGS) entry which is preliminary data.</text>
</comment>